<organism evidence="7 8">
    <name type="scientific">Cyanobacterium stanieri LEGE 03274</name>
    <dbReference type="NCBI Taxonomy" id="1828756"/>
    <lineage>
        <taxon>Bacteria</taxon>
        <taxon>Bacillati</taxon>
        <taxon>Cyanobacteriota</taxon>
        <taxon>Cyanophyceae</taxon>
        <taxon>Oscillatoriophycideae</taxon>
        <taxon>Chroococcales</taxon>
        <taxon>Geminocystaceae</taxon>
        <taxon>Cyanobacterium</taxon>
    </lineage>
</organism>
<keyword evidence="5" id="KW-1133">Transmembrane helix</keyword>
<evidence type="ECO:0000256" key="5">
    <source>
        <dbReference type="SAM" id="Phobius"/>
    </source>
</evidence>
<dbReference type="InterPro" id="IPR045269">
    <property type="entry name" value="Atg1-like"/>
</dbReference>
<dbReference type="RefSeq" id="WP_193799531.1">
    <property type="nucleotide sequence ID" value="NZ_JADEWC010000002.1"/>
</dbReference>
<evidence type="ECO:0000256" key="1">
    <source>
        <dbReference type="ARBA" id="ARBA00022679"/>
    </source>
</evidence>
<dbReference type="PROSITE" id="PS50011">
    <property type="entry name" value="PROTEIN_KINASE_DOM"/>
    <property type="match status" value="1"/>
</dbReference>
<dbReference type="Gene3D" id="1.10.510.10">
    <property type="entry name" value="Transferase(Phosphotransferase) domain 1"/>
    <property type="match status" value="1"/>
</dbReference>
<dbReference type="SMART" id="SM00220">
    <property type="entry name" value="S_TKc"/>
    <property type="match status" value="1"/>
</dbReference>
<keyword evidence="5" id="KW-0472">Membrane</keyword>
<feature type="transmembrane region" description="Helical" evidence="5">
    <location>
        <begin position="379"/>
        <end position="401"/>
    </location>
</feature>
<dbReference type="GO" id="GO:0004674">
    <property type="term" value="F:protein serine/threonine kinase activity"/>
    <property type="evidence" value="ECO:0007669"/>
    <property type="project" value="UniProtKB-KW"/>
</dbReference>
<proteinExistence type="predicted"/>
<keyword evidence="8" id="KW-1185">Reference proteome</keyword>
<evidence type="ECO:0000313" key="8">
    <source>
        <dbReference type="Proteomes" id="UP000654604"/>
    </source>
</evidence>
<protein>
    <submittedName>
        <fullName evidence="7">Serine/threonine protein kinase</fullName>
    </submittedName>
</protein>
<dbReference type="CDD" id="cd14014">
    <property type="entry name" value="STKc_PknB_like"/>
    <property type="match status" value="1"/>
</dbReference>
<evidence type="ECO:0000256" key="2">
    <source>
        <dbReference type="ARBA" id="ARBA00022741"/>
    </source>
</evidence>
<keyword evidence="5" id="KW-0812">Transmembrane</keyword>
<dbReference type="PANTHER" id="PTHR24348:SF22">
    <property type="entry name" value="NON-SPECIFIC SERINE_THREONINE PROTEIN KINASE"/>
    <property type="match status" value="1"/>
</dbReference>
<dbReference type="EMBL" id="JADEWC010000002">
    <property type="protein sequence ID" value="MBE9221336.1"/>
    <property type="molecule type" value="Genomic_DNA"/>
</dbReference>
<evidence type="ECO:0000256" key="3">
    <source>
        <dbReference type="ARBA" id="ARBA00022777"/>
    </source>
</evidence>
<name>A0ABR9V0C4_9CHRO</name>
<keyword evidence="3 7" id="KW-0418">Kinase</keyword>
<sequence>MSENYNQKTNIQSDEKTKIEIKTTIENQSFITKIEPAEDSTMIDDITIDTYKRKKNTDPFIGERCGENEEYLIVKFIAKGGMGNIYLCVNESETIEDDFVVVKFLDKECLEADNKQEIIDRFRREIKLLSSLNHPNIVNILDQGIYQLKEHGKSYDIPFFVMEYLQGETLSDYLIKTQKISLQESLCIITQILAGLRIAHNQGVIHRDLKPDNIFLIPTLNNKHIVKILDFGIARKVDSMSVIRLTKMNDYFASPYYISPEHIYGVTELDARSDIYNLGLIFYEIITGNKPFTDYDDLLVTKGWLGVHNLKLPIPPNQQIDCEKIPLILNNIILKCLAKNPNDRFQNSEEILAKIINIYPEYSILSAEFNGNYISKKQFIKGLVLSFFMGISLTSLILFIITTITNNVKQSFIINDQYTQMY</sequence>
<dbReference type="SUPFAM" id="SSF56112">
    <property type="entry name" value="Protein kinase-like (PK-like)"/>
    <property type="match status" value="1"/>
</dbReference>
<feature type="domain" description="Protein kinase" evidence="6">
    <location>
        <begin position="71"/>
        <end position="362"/>
    </location>
</feature>
<evidence type="ECO:0000313" key="7">
    <source>
        <dbReference type="EMBL" id="MBE9221336.1"/>
    </source>
</evidence>
<keyword evidence="1" id="KW-0808">Transferase</keyword>
<evidence type="ECO:0000256" key="4">
    <source>
        <dbReference type="ARBA" id="ARBA00022840"/>
    </source>
</evidence>
<dbReference type="PROSITE" id="PS00108">
    <property type="entry name" value="PROTEIN_KINASE_ST"/>
    <property type="match status" value="1"/>
</dbReference>
<dbReference type="Pfam" id="PF00069">
    <property type="entry name" value="Pkinase"/>
    <property type="match status" value="1"/>
</dbReference>
<reference evidence="7 8" key="1">
    <citation type="submission" date="2020-10" db="EMBL/GenBank/DDBJ databases">
        <authorList>
            <person name="Castelo-Branco R."/>
            <person name="Eusebio N."/>
            <person name="Adriana R."/>
            <person name="Vieira A."/>
            <person name="Brugerolle De Fraissinette N."/>
            <person name="Rezende De Castro R."/>
            <person name="Schneider M.P."/>
            <person name="Vasconcelos V."/>
            <person name="Leao P.N."/>
        </authorList>
    </citation>
    <scope>NUCLEOTIDE SEQUENCE [LARGE SCALE GENOMIC DNA]</scope>
    <source>
        <strain evidence="7 8">LEGE 03274</strain>
    </source>
</reference>
<gene>
    <name evidence="7" type="ORF">IQ215_01375</name>
</gene>
<keyword evidence="2" id="KW-0547">Nucleotide-binding</keyword>
<keyword evidence="7" id="KW-0723">Serine/threonine-protein kinase</keyword>
<dbReference type="Proteomes" id="UP000654604">
    <property type="component" value="Unassembled WGS sequence"/>
</dbReference>
<evidence type="ECO:0000259" key="6">
    <source>
        <dbReference type="PROSITE" id="PS50011"/>
    </source>
</evidence>
<accession>A0ABR9V0C4</accession>
<dbReference type="InterPro" id="IPR000719">
    <property type="entry name" value="Prot_kinase_dom"/>
</dbReference>
<keyword evidence="4" id="KW-0067">ATP-binding</keyword>
<dbReference type="InterPro" id="IPR008271">
    <property type="entry name" value="Ser/Thr_kinase_AS"/>
</dbReference>
<dbReference type="InterPro" id="IPR011009">
    <property type="entry name" value="Kinase-like_dom_sf"/>
</dbReference>
<comment type="caution">
    <text evidence="7">The sequence shown here is derived from an EMBL/GenBank/DDBJ whole genome shotgun (WGS) entry which is preliminary data.</text>
</comment>
<dbReference type="PANTHER" id="PTHR24348">
    <property type="entry name" value="SERINE/THREONINE-PROTEIN KINASE UNC-51-RELATED"/>
    <property type="match status" value="1"/>
</dbReference>